<evidence type="ECO:0000256" key="5">
    <source>
        <dbReference type="ARBA" id="ARBA00022527"/>
    </source>
</evidence>
<dbReference type="Ensembl" id="ENSMAMT00000004431.2">
    <property type="protein sequence ID" value="ENSMAMP00000004326.1"/>
    <property type="gene ID" value="ENSMAMG00000002930.2"/>
</dbReference>
<dbReference type="SUPFAM" id="SSF56112">
    <property type="entry name" value="Protein kinase-like (PK-like)"/>
    <property type="match status" value="1"/>
</dbReference>
<evidence type="ECO:0000256" key="19">
    <source>
        <dbReference type="SAM" id="MobiDB-lite"/>
    </source>
</evidence>
<accession>A0A3Q3L419</accession>
<feature type="region of interest" description="Disordered" evidence="19">
    <location>
        <begin position="545"/>
        <end position="564"/>
    </location>
</feature>
<dbReference type="InterPro" id="IPR017441">
    <property type="entry name" value="Protein_kinase_ATP_BS"/>
</dbReference>
<dbReference type="GeneID" id="113127661"/>
<name>A0A3Q3L419_9TELE</name>
<evidence type="ECO:0000256" key="4">
    <source>
        <dbReference type="ARBA" id="ARBA00013203"/>
    </source>
</evidence>
<evidence type="ECO:0000256" key="18">
    <source>
        <dbReference type="PROSITE-ProRule" id="PRU10141"/>
    </source>
</evidence>
<evidence type="ECO:0000256" key="17">
    <source>
        <dbReference type="ARBA" id="ARBA00051680"/>
    </source>
</evidence>
<comment type="cofactor">
    <cofactor evidence="2">
        <name>Mg(2+)</name>
        <dbReference type="ChEBI" id="CHEBI:18420"/>
    </cofactor>
</comment>
<dbReference type="GO" id="GO:0004713">
    <property type="term" value="F:protein tyrosine kinase activity"/>
    <property type="evidence" value="ECO:0007669"/>
    <property type="project" value="UniProtKB-KW"/>
</dbReference>
<proteinExistence type="inferred from homology"/>
<dbReference type="PANTHER" id="PTHR46485">
    <property type="entry name" value="LIM DOMAIN KINASE 1"/>
    <property type="match status" value="1"/>
</dbReference>
<feature type="binding site" evidence="18">
    <location>
        <position position="82"/>
    </location>
    <ligand>
        <name>ATP</name>
        <dbReference type="ChEBI" id="CHEBI:30616"/>
    </ligand>
</feature>
<dbReference type="Gene3D" id="1.10.510.10">
    <property type="entry name" value="Transferase(Phosphotransferase) domain 1"/>
    <property type="match status" value="1"/>
</dbReference>
<comment type="catalytic activity">
    <reaction evidence="17">
        <text>L-tyrosyl-[protein] + ATP = O-phospho-L-tyrosyl-[protein] + ADP + H(+)</text>
        <dbReference type="Rhea" id="RHEA:10596"/>
        <dbReference type="Rhea" id="RHEA-COMP:10136"/>
        <dbReference type="Rhea" id="RHEA-COMP:20101"/>
        <dbReference type="ChEBI" id="CHEBI:15378"/>
        <dbReference type="ChEBI" id="CHEBI:30616"/>
        <dbReference type="ChEBI" id="CHEBI:46858"/>
        <dbReference type="ChEBI" id="CHEBI:61978"/>
        <dbReference type="ChEBI" id="CHEBI:456216"/>
        <dbReference type="EC" id="2.7.12.1"/>
    </reaction>
</comment>
<dbReference type="InterPro" id="IPR001245">
    <property type="entry name" value="Ser-Thr/Tyr_kinase_cat_dom"/>
</dbReference>
<evidence type="ECO:0000256" key="15">
    <source>
        <dbReference type="ARBA" id="ARBA00049003"/>
    </source>
</evidence>
<dbReference type="GO" id="GO:0030036">
    <property type="term" value="P:actin cytoskeleton organization"/>
    <property type="evidence" value="ECO:0007669"/>
    <property type="project" value="TreeGrafter"/>
</dbReference>
<dbReference type="PROSITE" id="PS00107">
    <property type="entry name" value="PROTEIN_KINASE_ATP"/>
    <property type="match status" value="1"/>
</dbReference>
<dbReference type="GeneTree" id="ENSGT00940000157807"/>
<keyword evidence="8" id="KW-0479">Metal-binding</keyword>
<organism evidence="21 22">
    <name type="scientific">Mastacembelus armatus</name>
    <name type="common">zig-zag eel</name>
    <dbReference type="NCBI Taxonomy" id="205130"/>
    <lineage>
        <taxon>Eukaryota</taxon>
        <taxon>Metazoa</taxon>
        <taxon>Chordata</taxon>
        <taxon>Craniata</taxon>
        <taxon>Vertebrata</taxon>
        <taxon>Euteleostomi</taxon>
        <taxon>Actinopterygii</taxon>
        <taxon>Neopterygii</taxon>
        <taxon>Teleostei</taxon>
        <taxon>Neoteleostei</taxon>
        <taxon>Acanthomorphata</taxon>
        <taxon>Anabantaria</taxon>
        <taxon>Synbranchiformes</taxon>
        <taxon>Mastacembelidae</taxon>
        <taxon>Mastacembelus</taxon>
    </lineage>
</organism>
<keyword evidence="12" id="KW-0460">Magnesium</keyword>
<keyword evidence="14" id="KW-0464">Manganese</keyword>
<keyword evidence="6" id="KW-0597">Phosphoprotein</keyword>
<dbReference type="PRINTS" id="PR00109">
    <property type="entry name" value="TYRKINASE"/>
</dbReference>
<evidence type="ECO:0000259" key="20">
    <source>
        <dbReference type="PROSITE" id="PS50011"/>
    </source>
</evidence>
<keyword evidence="10" id="KW-0418">Kinase</keyword>
<dbReference type="Pfam" id="PF07714">
    <property type="entry name" value="PK_Tyr_Ser-Thr"/>
    <property type="match status" value="1"/>
</dbReference>
<evidence type="ECO:0000256" key="2">
    <source>
        <dbReference type="ARBA" id="ARBA00001946"/>
    </source>
</evidence>
<protein>
    <recommendedName>
        <fullName evidence="4">dual-specificity kinase</fullName>
        <ecNumber evidence="4">2.7.12.1</ecNumber>
    </recommendedName>
</protein>
<evidence type="ECO:0000256" key="13">
    <source>
        <dbReference type="ARBA" id="ARBA00023137"/>
    </source>
</evidence>
<evidence type="ECO:0000256" key="9">
    <source>
        <dbReference type="ARBA" id="ARBA00022741"/>
    </source>
</evidence>
<dbReference type="InParanoid" id="A0A3Q3L419"/>
<evidence type="ECO:0000256" key="8">
    <source>
        <dbReference type="ARBA" id="ARBA00022723"/>
    </source>
</evidence>
<dbReference type="PANTHER" id="PTHR46485:SF3">
    <property type="entry name" value="DUAL SPECIFICITY TESTIS-SPECIFIC PROTEIN KINASE 1"/>
    <property type="match status" value="1"/>
</dbReference>
<reference evidence="21" key="1">
    <citation type="submission" date="2025-08" db="UniProtKB">
        <authorList>
            <consortium name="Ensembl"/>
        </authorList>
    </citation>
    <scope>IDENTIFICATION</scope>
</reference>
<dbReference type="GO" id="GO:0005737">
    <property type="term" value="C:cytoplasm"/>
    <property type="evidence" value="ECO:0007669"/>
    <property type="project" value="TreeGrafter"/>
</dbReference>
<dbReference type="CDD" id="cd14155">
    <property type="entry name" value="PKc_TESK"/>
    <property type="match status" value="1"/>
</dbReference>
<dbReference type="GO" id="GO:0004712">
    <property type="term" value="F:protein serine/threonine/tyrosine kinase activity"/>
    <property type="evidence" value="ECO:0007669"/>
    <property type="project" value="UniProtKB-EC"/>
</dbReference>
<dbReference type="GO" id="GO:0046872">
    <property type="term" value="F:metal ion binding"/>
    <property type="evidence" value="ECO:0007669"/>
    <property type="project" value="UniProtKB-KW"/>
</dbReference>
<dbReference type="Gene3D" id="3.30.200.20">
    <property type="entry name" value="Phosphorylase Kinase, domain 1"/>
    <property type="match status" value="1"/>
</dbReference>
<evidence type="ECO:0000256" key="7">
    <source>
        <dbReference type="ARBA" id="ARBA00022679"/>
    </source>
</evidence>
<evidence type="ECO:0000256" key="16">
    <source>
        <dbReference type="ARBA" id="ARBA00049308"/>
    </source>
</evidence>
<reference evidence="21" key="2">
    <citation type="submission" date="2025-09" db="UniProtKB">
        <authorList>
            <consortium name="Ensembl"/>
        </authorList>
    </citation>
    <scope>IDENTIFICATION</scope>
</reference>
<sequence>MDYHAECCFCDPEEGYSGPDEPPLHSIHAPNRIRPSSYRALRSAVSSLARIDDFFCEKIGSGFFSEVFKVQHRITGQVMALKMNTLASNKANMLREVQLMNRLCHPNILRFLGVCVHEGQLHALTEYINGGNLEQLLDSDLYLSWGVRIGLSQDIARGLQYLHSKGIFHRDLTSKNCLVRCDNGVFTAVVGDFGLAEKIPDYSDGVEKQPLAIVGSPYWMAPEVLRGELYNEKVDVFAYGIILCEIIARIEADPDFLPRTEDFGLDVDAFENMAGDCPPTFFSLAVTCCNMSAERRPSFSDIVLSLEAMETGEETEKPVALEPVAVDVSPYRRRSSPCHLRDCIQQRQGLARSQSDMLPPATLTPPFHGTPVRVNPFSLRQDLNGGRCKLLDTPSKSVISLTFTLPALCNPCTSPHLLRGTLGMRAPPRRCQSLPCTPELSRTVATPRDSDVKEEENNEDVRVAVNEKGTGEEVEGNNRTKTRVSEQVEESLHMNISENTEMLKEKEGMGEDSGLPVELEMVSLERLEEEDEEEEEGESLCITEPMDCTKSPEQGQGVLESTPGRPLITSYTCSTLETNSWQLPISNGPPSLPPLPRLDNNNSSAHVIGQQVQWGGGGRANGYSGAQVLSSEPGVPCEQDEVIFCTGCCLVGLSLPSVCLRGSAAVPAPRRRASLPRQRPYRNLNSTITGTSSISSSTAATANKVLLCRGTNGLVVAGPPVPCDPGRSLPEAQT</sequence>
<dbReference type="GO" id="GO:0005634">
    <property type="term" value="C:nucleus"/>
    <property type="evidence" value="ECO:0007669"/>
    <property type="project" value="TreeGrafter"/>
</dbReference>
<evidence type="ECO:0000256" key="12">
    <source>
        <dbReference type="ARBA" id="ARBA00022842"/>
    </source>
</evidence>
<feature type="domain" description="Protein kinase" evidence="20">
    <location>
        <begin position="53"/>
        <end position="309"/>
    </location>
</feature>
<dbReference type="PROSITE" id="PS50011">
    <property type="entry name" value="PROTEIN_KINASE_DOM"/>
    <property type="match status" value="1"/>
</dbReference>
<keyword evidence="9 18" id="KW-0547">Nucleotide-binding</keyword>
<evidence type="ECO:0000313" key="22">
    <source>
        <dbReference type="Proteomes" id="UP000261640"/>
    </source>
</evidence>
<dbReference type="AlphaFoldDB" id="A0A3Q3L419"/>
<keyword evidence="22" id="KW-1185">Reference proteome</keyword>
<dbReference type="STRING" id="205130.ENSMAMP00000004326"/>
<evidence type="ECO:0000256" key="11">
    <source>
        <dbReference type="ARBA" id="ARBA00022840"/>
    </source>
</evidence>
<comment type="similarity">
    <text evidence="3">Belongs to the protein kinase superfamily. TKL Ser/Thr protein kinase family.</text>
</comment>
<dbReference type="InterPro" id="IPR050940">
    <property type="entry name" value="Actin_reg-Ser/Thr_kinase"/>
</dbReference>
<dbReference type="RefSeq" id="XP_026158121.1">
    <property type="nucleotide sequence ID" value="XM_026302336.1"/>
</dbReference>
<dbReference type="CTD" id="556048"/>
<dbReference type="InterPro" id="IPR000719">
    <property type="entry name" value="Prot_kinase_dom"/>
</dbReference>
<comment type="catalytic activity">
    <reaction evidence="16">
        <text>L-threonyl-[protein] + ATP = O-phospho-L-threonyl-[protein] + ADP + H(+)</text>
        <dbReference type="Rhea" id="RHEA:46608"/>
        <dbReference type="Rhea" id="RHEA-COMP:11060"/>
        <dbReference type="Rhea" id="RHEA-COMP:11605"/>
        <dbReference type="ChEBI" id="CHEBI:15378"/>
        <dbReference type="ChEBI" id="CHEBI:30013"/>
        <dbReference type="ChEBI" id="CHEBI:30616"/>
        <dbReference type="ChEBI" id="CHEBI:61977"/>
        <dbReference type="ChEBI" id="CHEBI:456216"/>
        <dbReference type="EC" id="2.7.12.1"/>
    </reaction>
</comment>
<evidence type="ECO:0000256" key="14">
    <source>
        <dbReference type="ARBA" id="ARBA00023211"/>
    </source>
</evidence>
<dbReference type="GO" id="GO:0005524">
    <property type="term" value="F:ATP binding"/>
    <property type="evidence" value="ECO:0007669"/>
    <property type="project" value="UniProtKB-UniRule"/>
</dbReference>
<dbReference type="FunFam" id="1.10.510.10:FF:000202">
    <property type="entry name" value="Dual specificity testis-specific protein kinase 2"/>
    <property type="match status" value="1"/>
</dbReference>
<keyword evidence="5" id="KW-0723">Serine/threonine-protein kinase</keyword>
<evidence type="ECO:0000256" key="10">
    <source>
        <dbReference type="ARBA" id="ARBA00022777"/>
    </source>
</evidence>
<evidence type="ECO:0000256" key="3">
    <source>
        <dbReference type="ARBA" id="ARBA00005843"/>
    </source>
</evidence>
<dbReference type="PROSITE" id="PS00109">
    <property type="entry name" value="PROTEIN_KINASE_TYR"/>
    <property type="match status" value="1"/>
</dbReference>
<dbReference type="Proteomes" id="UP000261640">
    <property type="component" value="Unplaced"/>
</dbReference>
<comment type="catalytic activity">
    <reaction evidence="15">
        <text>L-seryl-[protein] + ATP = O-phospho-L-seryl-[protein] + ADP + H(+)</text>
        <dbReference type="Rhea" id="RHEA:17989"/>
        <dbReference type="Rhea" id="RHEA-COMP:9863"/>
        <dbReference type="Rhea" id="RHEA-COMP:11604"/>
        <dbReference type="ChEBI" id="CHEBI:15378"/>
        <dbReference type="ChEBI" id="CHEBI:29999"/>
        <dbReference type="ChEBI" id="CHEBI:30616"/>
        <dbReference type="ChEBI" id="CHEBI:83421"/>
        <dbReference type="ChEBI" id="CHEBI:456216"/>
        <dbReference type="EC" id="2.7.12.1"/>
    </reaction>
</comment>
<evidence type="ECO:0000313" key="21">
    <source>
        <dbReference type="Ensembl" id="ENSMAMP00000004326.1"/>
    </source>
</evidence>
<evidence type="ECO:0000256" key="1">
    <source>
        <dbReference type="ARBA" id="ARBA00001936"/>
    </source>
</evidence>
<keyword evidence="13" id="KW-0829">Tyrosine-protein kinase</keyword>
<dbReference type="FunFam" id="3.30.200.20:FF:000134">
    <property type="entry name" value="Dual specificity testis-specific protein kinase 2"/>
    <property type="match status" value="1"/>
</dbReference>
<dbReference type="InterPro" id="IPR011009">
    <property type="entry name" value="Kinase-like_dom_sf"/>
</dbReference>
<evidence type="ECO:0000256" key="6">
    <source>
        <dbReference type="ARBA" id="ARBA00022553"/>
    </source>
</evidence>
<keyword evidence="7" id="KW-0808">Transferase</keyword>
<keyword evidence="11 18" id="KW-0067">ATP-binding</keyword>
<dbReference type="OrthoDB" id="20134at2759"/>
<dbReference type="InterPro" id="IPR008266">
    <property type="entry name" value="Tyr_kinase_AS"/>
</dbReference>
<dbReference type="EC" id="2.7.12.1" evidence="4"/>
<dbReference type="GO" id="GO:0004674">
    <property type="term" value="F:protein serine/threonine kinase activity"/>
    <property type="evidence" value="ECO:0007669"/>
    <property type="project" value="UniProtKB-KW"/>
</dbReference>
<comment type="cofactor">
    <cofactor evidence="1">
        <name>Mn(2+)</name>
        <dbReference type="ChEBI" id="CHEBI:29035"/>
    </cofactor>
</comment>
<dbReference type="GO" id="GO:0051496">
    <property type="term" value="P:positive regulation of stress fiber assembly"/>
    <property type="evidence" value="ECO:0007669"/>
    <property type="project" value="TreeGrafter"/>
</dbReference>